<dbReference type="Gene3D" id="1.20.920.10">
    <property type="entry name" value="Bromodomain-like"/>
    <property type="match status" value="1"/>
</dbReference>
<accession>A0A4Y1RFD1</accession>
<dbReference type="PRINTS" id="PR00503">
    <property type="entry name" value="BROMODOMAIN"/>
</dbReference>
<dbReference type="EMBL" id="AP019301">
    <property type="protein sequence ID" value="BBH02656.1"/>
    <property type="molecule type" value="Genomic_DNA"/>
</dbReference>
<dbReference type="GO" id="GO:0003677">
    <property type="term" value="F:DNA binding"/>
    <property type="evidence" value="ECO:0007669"/>
    <property type="project" value="UniProtKB-KW"/>
</dbReference>
<gene>
    <name evidence="5" type="ORF">Prudu_013303</name>
</gene>
<protein>
    <submittedName>
        <fullName evidence="5">DNA-binding bromodomain-containing protein</fullName>
    </submittedName>
</protein>
<sequence>MTTMNQQPIKKKKGRPSLLDLQKRALLQQQQNPDFLNRHRRQSTRRNPTPPPSDSLAGDDDDDERAKKKHKPLLGFSPNSAPTLLPSNSGSFGSDSNADGEDPQAALKISTVHHGSNHMSQEVLKATDSTSIHGSQVESGPTTPLPDKKLLVFILDRLQKKDTRGVFSEPVDPEELPDYHEIIENPMDFGTVRMKLDQGAYSNLEQFEKDAFLICSNAMQYNAPDTIYYRQARSIQELAKKDFDNLRQATDDCEPKPKLARRGRPPGKSMKKSIDGSPLDRVGPQTISETTLASGGENPSLSNAYNLRRPASHNIRSSDVLNRAPNGSFSGETSWLSGWENEFPTSVLRSVQKYGMKQFTVDENRRDTYAQGLASGNEPSMFTGLEGEWKQLVAVGVHFEHGYARSLARFAANLGPVAWKVASKKIGSVLPSGLKFGPGWIGENESSTLQQFSICERGEEKVQCYPASDDHTDRLLPQSTSGSNPLVTHRFSQQSRDNMESRRELSFHNELASLNSGKPCSTNTSVPSQMLGMVSNGNTIIHQMPIKDSSSNEAKQSEVSSRSKSNNVLGGEASWHGPSMYNKQVSYTFPSDLNVKLGAPGSPGSVVQIGLQQQPDLALQL</sequence>
<feature type="compositionally biased region" description="Polar residues" evidence="3">
    <location>
        <begin position="548"/>
        <end position="568"/>
    </location>
</feature>
<feature type="region of interest" description="Disordered" evidence="3">
    <location>
        <begin position="247"/>
        <end position="284"/>
    </location>
</feature>
<feature type="compositionally biased region" description="Basic and acidic residues" evidence="3">
    <location>
        <begin position="247"/>
        <end position="257"/>
    </location>
</feature>
<dbReference type="CDD" id="cd04369">
    <property type="entry name" value="Bromodomain"/>
    <property type="match status" value="1"/>
</dbReference>
<dbReference type="Pfam" id="PF00439">
    <property type="entry name" value="Bromodomain"/>
    <property type="match status" value="1"/>
</dbReference>
<dbReference type="PROSITE" id="PS00633">
    <property type="entry name" value="BROMODOMAIN_1"/>
    <property type="match status" value="1"/>
</dbReference>
<feature type="region of interest" description="Disordered" evidence="3">
    <location>
        <begin position="1"/>
        <end position="102"/>
    </location>
</feature>
<name>A0A4Y1RFD1_PRUDU</name>
<proteinExistence type="predicted"/>
<dbReference type="InterPro" id="IPR036427">
    <property type="entry name" value="Bromodomain-like_sf"/>
</dbReference>
<feature type="region of interest" description="Disordered" evidence="3">
    <location>
        <begin position="469"/>
        <end position="504"/>
    </location>
</feature>
<evidence type="ECO:0000256" key="2">
    <source>
        <dbReference type="PROSITE-ProRule" id="PRU00035"/>
    </source>
</evidence>
<dbReference type="InterPro" id="IPR051831">
    <property type="entry name" value="Bromodomain_contain_prot"/>
</dbReference>
<evidence type="ECO:0000313" key="5">
    <source>
        <dbReference type="EMBL" id="BBH02656.1"/>
    </source>
</evidence>
<reference evidence="5" key="1">
    <citation type="journal article" date="2019" name="Science">
        <title>Mutation of a bHLH transcription factor allowed almond domestication.</title>
        <authorList>
            <person name="Sanchez-Perez R."/>
            <person name="Pavan S."/>
            <person name="Mazzeo R."/>
            <person name="Moldovan C."/>
            <person name="Aiese Cigliano R."/>
            <person name="Del Cueto J."/>
            <person name="Ricciardi F."/>
            <person name="Lotti C."/>
            <person name="Ricciardi L."/>
            <person name="Dicenta F."/>
            <person name="Lopez-Marques R.L."/>
            <person name="Lindberg Moller B."/>
        </authorList>
    </citation>
    <scope>NUCLEOTIDE SEQUENCE</scope>
</reference>
<dbReference type="SMART" id="SM00297">
    <property type="entry name" value="BROMO"/>
    <property type="match status" value="1"/>
</dbReference>
<feature type="compositionally biased region" description="Basic residues" evidence="3">
    <location>
        <begin position="258"/>
        <end position="271"/>
    </location>
</feature>
<dbReference type="AlphaFoldDB" id="A0A4Y1RFD1"/>
<dbReference type="PANTHER" id="PTHR22881">
    <property type="entry name" value="BROMODOMAIN CONTAINING PROTEIN"/>
    <property type="match status" value="1"/>
</dbReference>
<keyword evidence="5" id="KW-0238">DNA-binding</keyword>
<feature type="compositionally biased region" description="Polar residues" evidence="3">
    <location>
        <begin position="77"/>
        <end position="97"/>
    </location>
</feature>
<keyword evidence="1 2" id="KW-0103">Bromodomain</keyword>
<feature type="domain" description="Bromo" evidence="4">
    <location>
        <begin position="159"/>
        <end position="229"/>
    </location>
</feature>
<evidence type="ECO:0000256" key="1">
    <source>
        <dbReference type="ARBA" id="ARBA00023117"/>
    </source>
</evidence>
<dbReference type="PROSITE" id="PS50014">
    <property type="entry name" value="BROMODOMAIN_2"/>
    <property type="match status" value="1"/>
</dbReference>
<feature type="compositionally biased region" description="Polar residues" evidence="3">
    <location>
        <begin position="477"/>
        <end position="496"/>
    </location>
</feature>
<feature type="region of interest" description="Disordered" evidence="3">
    <location>
        <begin position="547"/>
        <end position="575"/>
    </location>
</feature>
<dbReference type="PANTHER" id="PTHR22881:SF11">
    <property type="entry name" value="BROMODOMAIN-CONTAINING PROTEIN DDB_G0270170-LIKE ISOFORM X1"/>
    <property type="match status" value="1"/>
</dbReference>
<organism evidence="5">
    <name type="scientific">Prunus dulcis</name>
    <name type="common">Almond</name>
    <name type="synonym">Amygdalus dulcis</name>
    <dbReference type="NCBI Taxonomy" id="3755"/>
    <lineage>
        <taxon>Eukaryota</taxon>
        <taxon>Viridiplantae</taxon>
        <taxon>Streptophyta</taxon>
        <taxon>Embryophyta</taxon>
        <taxon>Tracheophyta</taxon>
        <taxon>Spermatophyta</taxon>
        <taxon>Magnoliopsida</taxon>
        <taxon>eudicotyledons</taxon>
        <taxon>Gunneridae</taxon>
        <taxon>Pentapetalae</taxon>
        <taxon>rosids</taxon>
        <taxon>fabids</taxon>
        <taxon>Rosales</taxon>
        <taxon>Rosaceae</taxon>
        <taxon>Amygdaloideae</taxon>
        <taxon>Amygdaleae</taxon>
        <taxon>Prunus</taxon>
    </lineage>
</organism>
<dbReference type="InterPro" id="IPR018359">
    <property type="entry name" value="Bromodomain_CS"/>
</dbReference>
<evidence type="ECO:0000256" key="3">
    <source>
        <dbReference type="SAM" id="MobiDB-lite"/>
    </source>
</evidence>
<dbReference type="SUPFAM" id="SSF47370">
    <property type="entry name" value="Bromodomain"/>
    <property type="match status" value="1"/>
</dbReference>
<evidence type="ECO:0000259" key="4">
    <source>
        <dbReference type="PROSITE" id="PS50014"/>
    </source>
</evidence>
<dbReference type="InterPro" id="IPR001487">
    <property type="entry name" value="Bromodomain"/>
</dbReference>